<protein>
    <submittedName>
        <fullName evidence="1">8131_t:CDS:1</fullName>
    </submittedName>
</protein>
<dbReference type="OrthoDB" id="2439588at2759"/>
<name>A0A9N8ZN40_9GLOM</name>
<sequence>MNLHTLSVLDFREENISPSPNLPRAKNFLSTDEIDRLMIMARSAIQEEKKHISKSVESFLEALLLSEIVSLRLLAKECGARGVASDVTDSNTIKDHLENVDVDDEATIYVGKFGPCAKTPQTIFTYGENHYDADRYDKTERSGTQRVGKACDFLYWSSSIEAGIGENSGPTHKDNHGKAKTNFVDVIKVSRAQHIEIETHIIEQNLYNFWDWTSESLPVKDTDVGELVLLCRRFLVHGNLVECVGQMASILFKKVKTFKDKIAGAGESPQTTIEIKKFRTLAKRSQKSDDLSLSHN</sequence>
<evidence type="ECO:0000313" key="2">
    <source>
        <dbReference type="Proteomes" id="UP000789342"/>
    </source>
</evidence>
<reference evidence="1" key="1">
    <citation type="submission" date="2021-06" db="EMBL/GenBank/DDBJ databases">
        <authorList>
            <person name="Kallberg Y."/>
            <person name="Tangrot J."/>
            <person name="Rosling A."/>
        </authorList>
    </citation>
    <scope>NUCLEOTIDE SEQUENCE</scope>
    <source>
        <strain evidence="1">CL551</strain>
    </source>
</reference>
<gene>
    <name evidence="1" type="ORF">AMORRO_LOCUS3256</name>
</gene>
<dbReference type="AlphaFoldDB" id="A0A9N8ZN40"/>
<keyword evidence="2" id="KW-1185">Reference proteome</keyword>
<organism evidence="1 2">
    <name type="scientific">Acaulospora morrowiae</name>
    <dbReference type="NCBI Taxonomy" id="94023"/>
    <lineage>
        <taxon>Eukaryota</taxon>
        <taxon>Fungi</taxon>
        <taxon>Fungi incertae sedis</taxon>
        <taxon>Mucoromycota</taxon>
        <taxon>Glomeromycotina</taxon>
        <taxon>Glomeromycetes</taxon>
        <taxon>Diversisporales</taxon>
        <taxon>Acaulosporaceae</taxon>
        <taxon>Acaulospora</taxon>
    </lineage>
</organism>
<dbReference type="EMBL" id="CAJVPV010001557">
    <property type="protein sequence ID" value="CAG8501109.1"/>
    <property type="molecule type" value="Genomic_DNA"/>
</dbReference>
<proteinExistence type="predicted"/>
<comment type="caution">
    <text evidence="1">The sequence shown here is derived from an EMBL/GenBank/DDBJ whole genome shotgun (WGS) entry which is preliminary data.</text>
</comment>
<evidence type="ECO:0000313" key="1">
    <source>
        <dbReference type="EMBL" id="CAG8501109.1"/>
    </source>
</evidence>
<dbReference type="Proteomes" id="UP000789342">
    <property type="component" value="Unassembled WGS sequence"/>
</dbReference>
<accession>A0A9N8ZN40</accession>